<dbReference type="InterPro" id="IPR010828">
    <property type="entry name" value="Atf2/Sli1-like"/>
</dbReference>
<proteinExistence type="predicted"/>
<evidence type="ECO:0000313" key="2">
    <source>
        <dbReference type="Proteomes" id="UP001149165"/>
    </source>
</evidence>
<accession>A0A9W9EG10</accession>
<dbReference type="AlphaFoldDB" id="A0A9W9EG10"/>
<gene>
    <name evidence="1" type="ORF">N7456_013376</name>
</gene>
<dbReference type="OrthoDB" id="2150604at2759"/>
<dbReference type="Proteomes" id="UP001149165">
    <property type="component" value="Unassembled WGS sequence"/>
</dbReference>
<sequence>MSNQEPAQMIRAASKNEKRHIIRHELGFYHALTLTGLYALHDTDRSFDAEAIDYFIPALKHCIATHPILSAAIQGENTEEYAFIRPAQLNLQNHLRVINAAPSAESSLPKDDLQWITRINKNIHDEAFVKVDQQPPWKVYIVPLGHDKTTPETQRFYVIFAYSHSHGDGKSGLIFHRTFLEGLKIGHTLYDQSYTYQPPVSAIPSTLEESCDLKITWPYLILNLLAGSMPTSVWRWFGFRPPLISNAWTGKPICYDPSSFSTGSEVLLIDKALVDSALKVCRKNGAKFTGLLNQLIVHALDGILPKDKTAQSFVGQIVVDLKPLIPRYKVDDMANCASALHETSGRSYPTTTLKQDPAFWNAVRQTTIDLASCASTLTNQPIGLLCYVPGLRSWMAQKLGGDRESSYEISNLVTFDPRSPDRSVDIDASKREKWDIVRMIFSQPANALGSALDFQVVSMKGGEMVITLNWQLGVLGVPHEDVFAREVLDRIHTSLTEICRPGT</sequence>
<dbReference type="EMBL" id="JAPQKH010000011">
    <property type="protein sequence ID" value="KAJ5081138.1"/>
    <property type="molecule type" value="Genomic_DNA"/>
</dbReference>
<protein>
    <submittedName>
        <fullName evidence="1">Alcohol acetyltransferase</fullName>
    </submittedName>
</protein>
<reference evidence="1" key="1">
    <citation type="submission" date="2022-11" db="EMBL/GenBank/DDBJ databases">
        <authorList>
            <person name="Petersen C."/>
        </authorList>
    </citation>
    <scope>NUCLEOTIDE SEQUENCE</scope>
    <source>
        <strain evidence="1">IBT 30069</strain>
    </source>
</reference>
<name>A0A9W9EG10_9EURO</name>
<dbReference type="PANTHER" id="PTHR28037:SF1">
    <property type="entry name" value="ALCOHOL O-ACETYLTRANSFERASE 1-RELATED"/>
    <property type="match status" value="1"/>
</dbReference>
<reference evidence="1" key="2">
    <citation type="journal article" date="2023" name="IMA Fungus">
        <title>Comparative genomic study of the Penicillium genus elucidates a diverse pangenome and 15 lateral gene transfer events.</title>
        <authorList>
            <person name="Petersen C."/>
            <person name="Sorensen T."/>
            <person name="Nielsen M.R."/>
            <person name="Sondergaard T.E."/>
            <person name="Sorensen J.L."/>
            <person name="Fitzpatrick D.A."/>
            <person name="Frisvad J.C."/>
            <person name="Nielsen K.L."/>
        </authorList>
    </citation>
    <scope>NUCLEOTIDE SEQUENCE</scope>
    <source>
        <strain evidence="1">IBT 30069</strain>
    </source>
</reference>
<comment type="caution">
    <text evidence="1">The sequence shown here is derived from an EMBL/GenBank/DDBJ whole genome shotgun (WGS) entry which is preliminary data.</text>
</comment>
<dbReference type="InterPro" id="IPR052058">
    <property type="entry name" value="Alcohol_O-acetyltransferase"/>
</dbReference>
<evidence type="ECO:0000313" key="1">
    <source>
        <dbReference type="EMBL" id="KAJ5081138.1"/>
    </source>
</evidence>
<keyword evidence="2" id="KW-1185">Reference proteome</keyword>
<dbReference type="GO" id="GO:0008080">
    <property type="term" value="F:N-acetyltransferase activity"/>
    <property type="evidence" value="ECO:0007669"/>
    <property type="project" value="TreeGrafter"/>
</dbReference>
<dbReference type="PANTHER" id="PTHR28037">
    <property type="entry name" value="ALCOHOL O-ACETYLTRANSFERASE 1-RELATED"/>
    <property type="match status" value="1"/>
</dbReference>
<organism evidence="1 2">
    <name type="scientific">Penicillium angulare</name>
    <dbReference type="NCBI Taxonomy" id="116970"/>
    <lineage>
        <taxon>Eukaryota</taxon>
        <taxon>Fungi</taxon>
        <taxon>Dikarya</taxon>
        <taxon>Ascomycota</taxon>
        <taxon>Pezizomycotina</taxon>
        <taxon>Eurotiomycetes</taxon>
        <taxon>Eurotiomycetidae</taxon>
        <taxon>Eurotiales</taxon>
        <taxon>Aspergillaceae</taxon>
        <taxon>Penicillium</taxon>
    </lineage>
</organism>
<dbReference type="Pfam" id="PF07247">
    <property type="entry name" value="AATase"/>
    <property type="match status" value="1"/>
</dbReference>